<dbReference type="InterPro" id="IPR053156">
    <property type="entry name" value="T6SS_TssM-like"/>
</dbReference>
<protein>
    <submittedName>
        <fullName evidence="6">Type VI secretion system protein ImpL</fullName>
    </submittedName>
</protein>
<dbReference type="SUPFAM" id="SSF52540">
    <property type="entry name" value="P-loop containing nucleoside triphosphate hydrolases"/>
    <property type="match status" value="1"/>
</dbReference>
<keyword evidence="7" id="KW-1185">Reference proteome</keyword>
<dbReference type="Pfam" id="PF14331">
    <property type="entry name" value="IcmF-related_N"/>
    <property type="match status" value="1"/>
</dbReference>
<dbReference type="InterPro" id="IPR027417">
    <property type="entry name" value="P-loop_NTPase"/>
</dbReference>
<dbReference type="Proteomes" id="UP001235269">
    <property type="component" value="Unassembled WGS sequence"/>
</dbReference>
<dbReference type="Pfam" id="PF06744">
    <property type="entry name" value="IcmF_C"/>
    <property type="match status" value="1"/>
</dbReference>
<dbReference type="Pfam" id="PF06761">
    <property type="entry name" value="IcmF-related"/>
    <property type="match status" value="1"/>
</dbReference>
<dbReference type="InterPro" id="IPR010623">
    <property type="entry name" value="IcmF_C"/>
</dbReference>
<accession>A0ABU0I8M2</accession>
<feature type="domain" description="Type VI secretion system component TssM1 N-terminal" evidence="5">
    <location>
        <begin position="204"/>
        <end position="444"/>
    </location>
</feature>
<feature type="domain" description="Type VI secretion system IcmF C-terminal" evidence="3">
    <location>
        <begin position="1040"/>
        <end position="1141"/>
    </location>
</feature>
<organism evidence="6 7">
    <name type="scientific">Rhizobium paknamense</name>
    <dbReference type="NCBI Taxonomy" id="1206817"/>
    <lineage>
        <taxon>Bacteria</taxon>
        <taxon>Pseudomonadati</taxon>
        <taxon>Pseudomonadota</taxon>
        <taxon>Alphaproteobacteria</taxon>
        <taxon>Hyphomicrobiales</taxon>
        <taxon>Rhizobiaceae</taxon>
        <taxon>Rhizobium/Agrobacterium group</taxon>
        <taxon>Rhizobium</taxon>
    </lineage>
</organism>
<reference evidence="6 7" key="1">
    <citation type="submission" date="2023-07" db="EMBL/GenBank/DDBJ databases">
        <title>Genomic Encyclopedia of Type Strains, Phase IV (KMG-IV): sequencing the most valuable type-strain genomes for metagenomic binning, comparative biology and taxonomic classification.</title>
        <authorList>
            <person name="Goeker M."/>
        </authorList>
    </citation>
    <scope>NUCLEOTIDE SEQUENCE [LARGE SCALE GENOMIC DNA]</scope>
    <source>
        <strain evidence="6 7">DSM 100301</strain>
    </source>
</reference>
<feature type="transmembrane region" description="Helical" evidence="2">
    <location>
        <begin position="26"/>
        <end position="47"/>
    </location>
</feature>
<dbReference type="NCBIfam" id="TIGR03348">
    <property type="entry name" value="VI_IcmF"/>
    <property type="match status" value="1"/>
</dbReference>
<feature type="region of interest" description="Disordered" evidence="1">
    <location>
        <begin position="830"/>
        <end position="857"/>
    </location>
</feature>
<name>A0ABU0I8M2_9HYPH</name>
<dbReference type="InterPro" id="IPR025743">
    <property type="entry name" value="TssM1_N"/>
</dbReference>
<keyword evidence="2" id="KW-1133">Transmembrane helix</keyword>
<comment type="caution">
    <text evidence="6">The sequence shown here is derived from an EMBL/GenBank/DDBJ whole genome shotgun (WGS) entry which is preliminary data.</text>
</comment>
<feature type="compositionally biased region" description="Basic and acidic residues" evidence="1">
    <location>
        <begin position="844"/>
        <end position="854"/>
    </location>
</feature>
<keyword evidence="2" id="KW-0472">Membrane</keyword>
<evidence type="ECO:0000313" key="7">
    <source>
        <dbReference type="Proteomes" id="UP001235269"/>
    </source>
</evidence>
<evidence type="ECO:0000313" key="6">
    <source>
        <dbReference type="EMBL" id="MDQ0454585.1"/>
    </source>
</evidence>
<evidence type="ECO:0000259" key="3">
    <source>
        <dbReference type="Pfam" id="PF06744"/>
    </source>
</evidence>
<proteinExistence type="predicted"/>
<evidence type="ECO:0000256" key="2">
    <source>
        <dbReference type="SAM" id="Phobius"/>
    </source>
</evidence>
<dbReference type="InterPro" id="IPR009612">
    <property type="entry name" value="IcmF-rel"/>
</dbReference>
<keyword evidence="2" id="KW-0812">Transmembrane</keyword>
<dbReference type="PANTHER" id="PTHR36153:SF1">
    <property type="entry name" value="TYPE VI SECRETION SYSTEM COMPONENT TSSM1"/>
    <property type="match status" value="1"/>
</dbReference>
<dbReference type="EMBL" id="JAUSWH010000002">
    <property type="protein sequence ID" value="MDQ0454585.1"/>
    <property type="molecule type" value="Genomic_DNA"/>
</dbReference>
<sequence length="1161" mass="128102">MINPLSWFYSIRSYVDSYAGIVGRRFISLIWVIALAVVIWFYGYLLAFGTFKPFASVPARIWAIIALFAVWAIYMAVTLIRARKQDQELVDSIEQQALATRQAEVGEIENRLKEALALLKRITRKRFGYIYDLPWYVIFGAPGSGKTTALTNSGLQFPLGDALGTEAVKGIGGTRNCNWWFADEAILIDTAGRYTTQDDLDGSSKAGWDGFLNLIRRYRRAQPVNGALVTLSIGDLMTRDPEAQREELRAIRKRLAELDEQLGARVPVYLLLTKADLLTGFVEFFEGFNKSDREQVWGMTFSLEDSDKAADLPQRFAEEFALLQQRVDAMLIERLQQEQNAEIRGRIFRFPAELAALQERLNEAVTELASGSALIEAPFIRGFYFVSATQPDEALSASPAKRSRRSYFLPRLFKQVIFNEAALVARDKRLSRRQLILRRVSYGVAVAVLALVFSGWTLTFIQNRQALAEADERLNAYDKLIQGVGVRDVNDADFLRILPALDNLRAVPQGFGEGRLWIASFGLNQSSKIESRQRDAYQRALNGLLLPRMLVQLQKDLTDEKDVTRAFNGLKLYAMLGGLGRLDPDFVSYQAEQMFNRLYPGEGRAVARRALIAHARAMAGGALPPIEIDRSLMAKARDIIRDQTVAERAYDILAGSRAARSAAPWTPSAAFGPLADKAFERKSGAPLTEGVEGLFTATGYRQVVLPKIADAAREALQEEWVRGSPAALRGQTLESVSQAALQIYFDRFEQRWASVLSDITVKPSQSLGDAAETSRILANERNIIGQAARSIAEATDLRPKGDVSGVATLVSSASGDTVAAMLATSMEAPDPYGKLRDALQPPAESEKSATDGKKPVSQVDAILPRIDTLHDQLARSATSSAEVAKVFDVDGQLTKANQDLLQDARRLPAPLDTWVAGLAADIGSLAVKSARSRIADLWSAEGASLCSSIVTGRYPFDRSSNRDVAMNDFIRLFGPKGLFRSFFDQRLAPFVDQAASPWGWKGTFGAAGIPSDAIASFEKADQITRAFFPNGSETPAITLNVKPVSLSDQANAVMLEIEGERVVYFHGPIQAKSITWPSRQAANMSRIAFQPGGWQQAKTENGDWSPFRLFDDAEISNEASDTFRLRFATGGQTAEFEVQFGSVLNPFRLKALADFSCPAQF</sequence>
<evidence type="ECO:0000256" key="1">
    <source>
        <dbReference type="SAM" id="MobiDB-lite"/>
    </source>
</evidence>
<feature type="domain" description="IcmF-related" evidence="4">
    <location>
        <begin position="498"/>
        <end position="795"/>
    </location>
</feature>
<gene>
    <name evidence="6" type="ORF">QO005_000912</name>
</gene>
<evidence type="ECO:0000259" key="4">
    <source>
        <dbReference type="Pfam" id="PF06761"/>
    </source>
</evidence>
<dbReference type="InterPro" id="IPR017731">
    <property type="entry name" value="TssM1-like"/>
</dbReference>
<feature type="transmembrane region" description="Helical" evidence="2">
    <location>
        <begin position="436"/>
        <end position="456"/>
    </location>
</feature>
<evidence type="ECO:0000259" key="5">
    <source>
        <dbReference type="Pfam" id="PF14331"/>
    </source>
</evidence>
<dbReference type="PANTHER" id="PTHR36153">
    <property type="entry name" value="INNER MEMBRANE PROTEIN-RELATED"/>
    <property type="match status" value="1"/>
</dbReference>
<feature type="transmembrane region" description="Helical" evidence="2">
    <location>
        <begin position="59"/>
        <end position="80"/>
    </location>
</feature>